<sequence length="177" mass="19791">MNNILRLSFLVLLLTFHLSDISAQEKTGKPTSAIAADISAIRAQFQKTNSVPLKMEKFNYEAEGCVEDGIVTYFTNGKSIVKIIESGSIGDGSWINEYYYQSGKVIFCYEVIVGGPAIGNVTRTERRYYVKNDRIIQYIEDKKIMKPEPGATVIIRIANEILKAYTTKDFASALCNP</sequence>
<dbReference type="EMBL" id="SNYC01000003">
    <property type="protein sequence ID" value="TDQ11499.1"/>
    <property type="molecule type" value="Genomic_DNA"/>
</dbReference>
<keyword evidence="3" id="KW-1185">Reference proteome</keyword>
<evidence type="ECO:0000313" key="2">
    <source>
        <dbReference type="EMBL" id="TDQ11499.1"/>
    </source>
</evidence>
<accession>A0A4R6T0F0</accession>
<gene>
    <name evidence="2" type="ORF">ATK78_0622</name>
</gene>
<proteinExistence type="predicted"/>
<evidence type="ECO:0000313" key="3">
    <source>
        <dbReference type="Proteomes" id="UP000295620"/>
    </source>
</evidence>
<reference evidence="2 3" key="1">
    <citation type="submission" date="2019-03" db="EMBL/GenBank/DDBJ databases">
        <title>Genomic Encyclopedia of Archaeal and Bacterial Type Strains, Phase II (KMG-II): from individual species to whole genera.</title>
        <authorList>
            <person name="Goeker M."/>
        </authorList>
    </citation>
    <scope>NUCLEOTIDE SEQUENCE [LARGE SCALE GENOMIC DNA]</scope>
    <source>
        <strain evidence="2 3">DSM 19035</strain>
    </source>
</reference>
<name>A0A4R6T0F0_9SPHI</name>
<protein>
    <submittedName>
        <fullName evidence="2">Uncharacterized protein</fullName>
    </submittedName>
</protein>
<dbReference type="RefSeq" id="WP_133574570.1">
    <property type="nucleotide sequence ID" value="NZ_SNYC01000003.1"/>
</dbReference>
<organism evidence="2 3">
    <name type="scientific">Pedobacter metabolipauper</name>
    <dbReference type="NCBI Taxonomy" id="425513"/>
    <lineage>
        <taxon>Bacteria</taxon>
        <taxon>Pseudomonadati</taxon>
        <taxon>Bacteroidota</taxon>
        <taxon>Sphingobacteriia</taxon>
        <taxon>Sphingobacteriales</taxon>
        <taxon>Sphingobacteriaceae</taxon>
        <taxon>Pedobacter</taxon>
    </lineage>
</organism>
<dbReference type="Proteomes" id="UP000295620">
    <property type="component" value="Unassembled WGS sequence"/>
</dbReference>
<feature type="chain" id="PRO_5020272747" evidence="1">
    <location>
        <begin position="24"/>
        <end position="177"/>
    </location>
</feature>
<dbReference type="AlphaFoldDB" id="A0A4R6T0F0"/>
<comment type="caution">
    <text evidence="2">The sequence shown here is derived from an EMBL/GenBank/DDBJ whole genome shotgun (WGS) entry which is preliminary data.</text>
</comment>
<evidence type="ECO:0000256" key="1">
    <source>
        <dbReference type="SAM" id="SignalP"/>
    </source>
</evidence>
<keyword evidence="1" id="KW-0732">Signal</keyword>
<feature type="signal peptide" evidence="1">
    <location>
        <begin position="1"/>
        <end position="23"/>
    </location>
</feature>
<dbReference type="OrthoDB" id="1494523at2"/>